<dbReference type="Gene3D" id="2.20.25.10">
    <property type="match status" value="1"/>
</dbReference>
<evidence type="ECO:0000313" key="8">
    <source>
        <dbReference type="EMBL" id="KAK3921171.1"/>
    </source>
</evidence>
<dbReference type="FunFam" id="2.20.25.10:FF:000015">
    <property type="entry name" value="Multifunctional methyltransferase subunit TRM112-like protein"/>
    <property type="match status" value="1"/>
</dbReference>
<evidence type="ECO:0000256" key="5">
    <source>
        <dbReference type="ARBA" id="ARBA00022490"/>
    </source>
</evidence>
<keyword evidence="8" id="KW-0808">Transferase</keyword>
<dbReference type="InterPro" id="IPR039127">
    <property type="entry name" value="Trm112"/>
</dbReference>
<reference evidence="8" key="1">
    <citation type="submission" date="2021-07" db="EMBL/GenBank/DDBJ databases">
        <authorList>
            <person name="Catto M.A."/>
            <person name="Jacobson A."/>
            <person name="Kennedy G."/>
            <person name="Labadie P."/>
            <person name="Hunt B.G."/>
            <person name="Srinivasan R."/>
        </authorList>
    </citation>
    <scope>NUCLEOTIDE SEQUENCE</scope>
    <source>
        <strain evidence="8">PL_HMW_Pooled</strain>
        <tissue evidence="8">Head</tissue>
    </source>
</reference>
<protein>
    <recommendedName>
        <fullName evidence="4">Multifunctional methyltransferase subunit TRM112-like protein</fullName>
    </recommendedName>
    <alternativeName>
        <fullName evidence="7">tRNA methyltransferase 112 homolog</fullName>
    </alternativeName>
</protein>
<dbReference type="GO" id="GO:0046982">
    <property type="term" value="F:protein heterodimerization activity"/>
    <property type="evidence" value="ECO:0007669"/>
    <property type="project" value="InterPro"/>
</dbReference>
<evidence type="ECO:0000256" key="7">
    <source>
        <dbReference type="ARBA" id="ARBA00030516"/>
    </source>
</evidence>
<dbReference type="GO" id="GO:0008168">
    <property type="term" value="F:methyltransferase activity"/>
    <property type="evidence" value="ECO:0007669"/>
    <property type="project" value="UniProtKB-KW"/>
</dbReference>
<accession>A0AAE1LI86</accession>
<organism evidence="8 9">
    <name type="scientific">Frankliniella fusca</name>
    <dbReference type="NCBI Taxonomy" id="407009"/>
    <lineage>
        <taxon>Eukaryota</taxon>
        <taxon>Metazoa</taxon>
        <taxon>Ecdysozoa</taxon>
        <taxon>Arthropoda</taxon>
        <taxon>Hexapoda</taxon>
        <taxon>Insecta</taxon>
        <taxon>Pterygota</taxon>
        <taxon>Neoptera</taxon>
        <taxon>Paraneoptera</taxon>
        <taxon>Thysanoptera</taxon>
        <taxon>Terebrantia</taxon>
        <taxon>Thripoidea</taxon>
        <taxon>Thripidae</taxon>
        <taxon>Frankliniella</taxon>
    </lineage>
</organism>
<dbReference type="GO" id="GO:0005654">
    <property type="term" value="C:nucleoplasm"/>
    <property type="evidence" value="ECO:0007669"/>
    <property type="project" value="UniProtKB-SubCell"/>
</dbReference>
<evidence type="ECO:0000313" key="9">
    <source>
        <dbReference type="Proteomes" id="UP001219518"/>
    </source>
</evidence>
<dbReference type="AlphaFoldDB" id="A0AAE1LI86"/>
<dbReference type="CDD" id="cd21089">
    <property type="entry name" value="Trm112-like"/>
    <property type="match status" value="1"/>
</dbReference>
<keyword evidence="8" id="KW-0489">Methyltransferase</keyword>
<comment type="subcellular location">
    <subcellularLocation>
        <location evidence="1">Cytoplasm</location>
        <location evidence="1">Perinuclear region</location>
    </subcellularLocation>
    <subcellularLocation>
        <location evidence="2">Nucleus</location>
        <location evidence="2">Nucleoplasm</location>
    </subcellularLocation>
</comment>
<evidence type="ECO:0000256" key="6">
    <source>
        <dbReference type="ARBA" id="ARBA00023242"/>
    </source>
</evidence>
<comment type="caution">
    <text evidence="8">The sequence shown here is derived from an EMBL/GenBank/DDBJ whole genome shotgun (WGS) entry which is preliminary data.</text>
</comment>
<dbReference type="GO" id="GO:0030488">
    <property type="term" value="P:tRNA methylation"/>
    <property type="evidence" value="ECO:0007669"/>
    <property type="project" value="TreeGrafter"/>
</dbReference>
<dbReference type="PANTHER" id="PTHR12773">
    <property type="entry name" value="UPF0315 PROTEIN-RELATED"/>
    <property type="match status" value="1"/>
</dbReference>
<keyword evidence="6" id="KW-0539">Nucleus</keyword>
<dbReference type="Pfam" id="PF03966">
    <property type="entry name" value="Trm112p"/>
    <property type="match status" value="1"/>
</dbReference>
<keyword evidence="9" id="KW-1185">Reference proteome</keyword>
<sequence>MKLLTHNVLSSKCLKGVSVGYPLRLNATDIKVVDVDYNSEFVSRMIPKLNYSALYDAAQSIGHHNGLPDTVAEDYENNEDFLKAVHHVLLEVDIVSGDLECPESGRKFPITRGIPNMLVNENEVNEINGSNGCNN</sequence>
<proteinExistence type="inferred from homology"/>
<dbReference type="GO" id="GO:0048471">
    <property type="term" value="C:perinuclear region of cytoplasm"/>
    <property type="evidence" value="ECO:0007669"/>
    <property type="project" value="UniProtKB-SubCell"/>
</dbReference>
<keyword evidence="5" id="KW-0963">Cytoplasm</keyword>
<gene>
    <name evidence="8" type="ORF">KUF71_010386</name>
</gene>
<evidence type="ECO:0000256" key="1">
    <source>
        <dbReference type="ARBA" id="ARBA00004556"/>
    </source>
</evidence>
<dbReference type="Proteomes" id="UP001219518">
    <property type="component" value="Unassembled WGS sequence"/>
</dbReference>
<dbReference type="InterPro" id="IPR005651">
    <property type="entry name" value="Trm112-like"/>
</dbReference>
<dbReference type="SUPFAM" id="SSF158997">
    <property type="entry name" value="Trm112p-like"/>
    <property type="match status" value="1"/>
</dbReference>
<reference evidence="8" key="2">
    <citation type="journal article" date="2023" name="BMC Genomics">
        <title>Pest status, molecular evolution, and epigenetic factors derived from the genome assembly of Frankliniella fusca, a thysanopteran phytovirus vector.</title>
        <authorList>
            <person name="Catto M.A."/>
            <person name="Labadie P.E."/>
            <person name="Jacobson A.L."/>
            <person name="Kennedy G.G."/>
            <person name="Srinivasan R."/>
            <person name="Hunt B.G."/>
        </authorList>
    </citation>
    <scope>NUCLEOTIDE SEQUENCE</scope>
    <source>
        <strain evidence="8">PL_HMW_Pooled</strain>
    </source>
</reference>
<evidence type="ECO:0000256" key="3">
    <source>
        <dbReference type="ARBA" id="ARBA00007980"/>
    </source>
</evidence>
<evidence type="ECO:0000256" key="4">
    <source>
        <dbReference type="ARBA" id="ARBA00019989"/>
    </source>
</evidence>
<dbReference type="GO" id="GO:0070476">
    <property type="term" value="P:rRNA (guanine-N7)-methylation"/>
    <property type="evidence" value="ECO:0007669"/>
    <property type="project" value="TreeGrafter"/>
</dbReference>
<dbReference type="PANTHER" id="PTHR12773:SF0">
    <property type="entry name" value="MULTIFUNCTIONAL METHYLTRANSFERASE SUBUNIT TRM112-LIKE PROTEIN"/>
    <property type="match status" value="1"/>
</dbReference>
<name>A0AAE1LI86_9NEOP</name>
<comment type="similarity">
    <text evidence="3">Belongs to the TRM112 family.</text>
</comment>
<evidence type="ECO:0000256" key="2">
    <source>
        <dbReference type="ARBA" id="ARBA00004642"/>
    </source>
</evidence>
<dbReference type="EMBL" id="JAHWGI010001033">
    <property type="protein sequence ID" value="KAK3921171.1"/>
    <property type="molecule type" value="Genomic_DNA"/>
</dbReference>